<evidence type="ECO:0000313" key="3">
    <source>
        <dbReference type="Proteomes" id="UP000827724"/>
    </source>
</evidence>
<dbReference type="OrthoDB" id="1606438at2759"/>
<dbReference type="SUPFAM" id="SSF53335">
    <property type="entry name" value="S-adenosyl-L-methionine-dependent methyltransferases"/>
    <property type="match status" value="1"/>
</dbReference>
<comment type="caution">
    <text evidence="2">The sequence shown here is derived from an EMBL/GenBank/DDBJ whole genome shotgun (WGS) entry which is preliminary data.</text>
</comment>
<dbReference type="Gene3D" id="1.10.10.10">
    <property type="entry name" value="Winged helix-like DNA-binding domain superfamily/Winged helix DNA-binding domain"/>
    <property type="match status" value="1"/>
</dbReference>
<accession>A0A9P8QI24</accession>
<protein>
    <recommendedName>
        <fullName evidence="1">O-methyltransferase C-terminal domain-containing protein</fullName>
    </recommendedName>
</protein>
<feature type="domain" description="O-methyltransferase C-terminal" evidence="1">
    <location>
        <begin position="231"/>
        <end position="400"/>
    </location>
</feature>
<dbReference type="Proteomes" id="UP000827724">
    <property type="component" value="Unassembled WGS sequence"/>
</dbReference>
<reference evidence="2" key="1">
    <citation type="submission" date="2021-08" db="EMBL/GenBank/DDBJ databases">
        <title>Chromosome-Level Trichoderma cornu-damae using Hi-C Data.</title>
        <authorList>
            <person name="Kim C.S."/>
        </authorList>
    </citation>
    <scope>NUCLEOTIDE SEQUENCE</scope>
    <source>
        <strain evidence="2">KA19-0412C</strain>
    </source>
</reference>
<organism evidence="2 3">
    <name type="scientific">Trichoderma cornu-damae</name>
    <dbReference type="NCBI Taxonomy" id="654480"/>
    <lineage>
        <taxon>Eukaryota</taxon>
        <taxon>Fungi</taxon>
        <taxon>Dikarya</taxon>
        <taxon>Ascomycota</taxon>
        <taxon>Pezizomycotina</taxon>
        <taxon>Sordariomycetes</taxon>
        <taxon>Hypocreomycetidae</taxon>
        <taxon>Hypocreales</taxon>
        <taxon>Hypocreaceae</taxon>
        <taxon>Trichoderma</taxon>
    </lineage>
</organism>
<name>A0A9P8QI24_9HYPO</name>
<dbReference type="InterPro" id="IPR001077">
    <property type="entry name" value="COMT_C"/>
</dbReference>
<dbReference type="EMBL" id="JAIWOZ010000004">
    <property type="protein sequence ID" value="KAH6605740.1"/>
    <property type="molecule type" value="Genomic_DNA"/>
</dbReference>
<evidence type="ECO:0000259" key="1">
    <source>
        <dbReference type="Pfam" id="PF00891"/>
    </source>
</evidence>
<keyword evidence="3" id="KW-1185">Reference proteome</keyword>
<dbReference type="InterPro" id="IPR036388">
    <property type="entry name" value="WH-like_DNA-bd_sf"/>
</dbReference>
<dbReference type="InterPro" id="IPR029063">
    <property type="entry name" value="SAM-dependent_MTases_sf"/>
</dbReference>
<dbReference type="Gene3D" id="3.40.50.150">
    <property type="entry name" value="Vaccinia Virus protein VP39"/>
    <property type="match status" value="1"/>
</dbReference>
<dbReference type="Pfam" id="PF00891">
    <property type="entry name" value="Methyltransf_2"/>
    <property type="match status" value="1"/>
</dbReference>
<dbReference type="GO" id="GO:0008171">
    <property type="term" value="F:O-methyltransferase activity"/>
    <property type="evidence" value="ECO:0007669"/>
    <property type="project" value="InterPro"/>
</dbReference>
<dbReference type="PANTHER" id="PTHR43712:SF15">
    <property type="entry name" value="MONODICTYPHENONE CLUSTER TRANSCRIPTIONAL COACTIVATOR MDPA"/>
    <property type="match status" value="1"/>
</dbReference>
<sequence>MDSEYGSPSDMSLLADQITMNISIWEDYNKRSGKSLLSVDSDERIPRMVLDARDDLMDAAFKLLQLAAGPSKITSIALSHVRIRSTESAFAHGARGVHVLMTWESVSYDELAESANVPVSELKRKLRMVITSCIFSEREDDTVRHNAFSKAFAHDEDLMRGIPFFCDVVMPASAKMVDATIRWPDSEEDHETARNIALGHDMTFAQFLTQHDRADGYTSLMRLLGSECRRQTICLADIVEGFDWQHLEKGSLVVDFGSCLYTWALAELFPHLRFQIKGPQDKLNIMKGFVGLKNPGLMARIDFCSCDSHNDQIARGAAVYLLPEILQHMPDDEVAGLLQDVEGAMVRGSKLIIVDPIIPDMGNGSLVIERERRCRDMIMRQLRNSGHRSLEELRQLATEAEGGLEFVEATCLPGSVVTTMVFGYYC</sequence>
<dbReference type="PANTHER" id="PTHR43712">
    <property type="entry name" value="PUTATIVE (AFU_ORTHOLOGUE AFUA_4G14580)-RELATED"/>
    <property type="match status" value="1"/>
</dbReference>
<proteinExistence type="predicted"/>
<dbReference type="AlphaFoldDB" id="A0A9P8QI24"/>
<gene>
    <name evidence="2" type="ORF">Trco_004893</name>
</gene>
<evidence type="ECO:0000313" key="2">
    <source>
        <dbReference type="EMBL" id="KAH6605740.1"/>
    </source>
</evidence>